<feature type="region of interest" description="Disordered" evidence="1">
    <location>
        <begin position="276"/>
        <end position="321"/>
    </location>
</feature>
<protein>
    <recommendedName>
        <fullName evidence="3">DUF6534 domain-containing protein</fullName>
    </recommendedName>
</protein>
<dbReference type="OrthoDB" id="3270417at2759"/>
<keyword evidence="5" id="KW-1185">Reference proteome</keyword>
<gene>
    <name evidence="4" type="ORF">MVEN_01266300</name>
</gene>
<dbReference type="PANTHER" id="PTHR40465:SF1">
    <property type="entry name" value="DUF6534 DOMAIN-CONTAINING PROTEIN"/>
    <property type="match status" value="1"/>
</dbReference>
<proteinExistence type="predicted"/>
<feature type="transmembrane region" description="Helical" evidence="2">
    <location>
        <begin position="133"/>
        <end position="154"/>
    </location>
</feature>
<keyword evidence="2" id="KW-1133">Transmembrane helix</keyword>
<dbReference type="InterPro" id="IPR045339">
    <property type="entry name" value="DUF6534"/>
</dbReference>
<accession>A0A8H6Y704</accession>
<feature type="compositionally biased region" description="Basic and acidic residues" evidence="1">
    <location>
        <begin position="309"/>
        <end position="321"/>
    </location>
</feature>
<reference evidence="4" key="1">
    <citation type="submission" date="2020-05" db="EMBL/GenBank/DDBJ databases">
        <title>Mycena genomes resolve the evolution of fungal bioluminescence.</title>
        <authorList>
            <person name="Tsai I.J."/>
        </authorList>
    </citation>
    <scope>NUCLEOTIDE SEQUENCE</scope>
    <source>
        <strain evidence="4">CCC161011</strain>
    </source>
</reference>
<organism evidence="4 5">
    <name type="scientific">Mycena venus</name>
    <dbReference type="NCBI Taxonomy" id="2733690"/>
    <lineage>
        <taxon>Eukaryota</taxon>
        <taxon>Fungi</taxon>
        <taxon>Dikarya</taxon>
        <taxon>Basidiomycota</taxon>
        <taxon>Agaricomycotina</taxon>
        <taxon>Agaricomycetes</taxon>
        <taxon>Agaricomycetidae</taxon>
        <taxon>Agaricales</taxon>
        <taxon>Marasmiineae</taxon>
        <taxon>Mycenaceae</taxon>
        <taxon>Mycena</taxon>
    </lineage>
</organism>
<feature type="domain" description="DUF6534" evidence="3">
    <location>
        <begin position="175"/>
        <end position="261"/>
    </location>
</feature>
<keyword evidence="2" id="KW-0472">Membrane</keyword>
<dbReference type="AlphaFoldDB" id="A0A8H6Y704"/>
<dbReference type="PANTHER" id="PTHR40465">
    <property type="entry name" value="CHROMOSOME 1, WHOLE GENOME SHOTGUN SEQUENCE"/>
    <property type="match status" value="1"/>
</dbReference>
<feature type="compositionally biased region" description="Basic and acidic residues" evidence="1">
    <location>
        <begin position="282"/>
        <end position="293"/>
    </location>
</feature>
<feature type="transmembrane region" description="Helical" evidence="2">
    <location>
        <begin position="56"/>
        <end position="82"/>
    </location>
</feature>
<evidence type="ECO:0000259" key="3">
    <source>
        <dbReference type="Pfam" id="PF20152"/>
    </source>
</evidence>
<feature type="transmembrane region" description="Helical" evidence="2">
    <location>
        <begin position="166"/>
        <end position="190"/>
    </location>
</feature>
<evidence type="ECO:0000313" key="5">
    <source>
        <dbReference type="Proteomes" id="UP000620124"/>
    </source>
</evidence>
<dbReference type="Pfam" id="PF20152">
    <property type="entry name" value="DUF6534"/>
    <property type="match status" value="1"/>
</dbReference>
<dbReference type="EMBL" id="JACAZI010000009">
    <property type="protein sequence ID" value="KAF7352987.1"/>
    <property type="molecule type" value="Genomic_DNA"/>
</dbReference>
<keyword evidence="2" id="KW-0812">Transmembrane</keyword>
<feature type="transmembrane region" description="Helical" evidence="2">
    <location>
        <begin position="102"/>
        <end position="121"/>
    </location>
</feature>
<dbReference type="Proteomes" id="UP000620124">
    <property type="component" value="Unassembled WGS sequence"/>
</dbReference>
<evidence type="ECO:0000256" key="1">
    <source>
        <dbReference type="SAM" id="MobiDB-lite"/>
    </source>
</evidence>
<feature type="transmembrane region" description="Helical" evidence="2">
    <location>
        <begin position="20"/>
        <end position="44"/>
    </location>
</feature>
<evidence type="ECO:0000256" key="2">
    <source>
        <dbReference type="SAM" id="Phobius"/>
    </source>
</evidence>
<evidence type="ECO:0000313" key="4">
    <source>
        <dbReference type="EMBL" id="KAF7352987.1"/>
    </source>
</evidence>
<comment type="caution">
    <text evidence="4">The sequence shown here is derived from an EMBL/GenBank/DDBJ whole genome shotgun (WGS) entry which is preliminary data.</text>
</comment>
<sequence>MDIPLELDASIVRLVKQGFATSFIGFSVATVLYGISVLQVYLYYRNYAADRVMWKCVVALLFALDTVASIFAGHSLYTYFVLNFGKNPSEDLAIPWSFSTEKLLVSLVTFLAQCFYANAIWKVTVSKTITSSIIFLALVCLGLGIVTTVDIFTIKGVIDTLRFSIISGFVQGLAALNDLLIAAAMCYYLSHSRSGLPSTNQFVDTVILYTVSRGILTAMTQILFLTTNVALPGNTYWMPFHMCVGKLYVNSVLATLNVRRSFHQKSEPQFDTGPAFSFFHPEGAEQSRSEPHRSNNNLNSAIDSAGNPEEPKSSEKSDLKV</sequence>
<name>A0A8H6Y704_9AGAR</name>